<sequence>MGACALSLALTPLACSVGDDESADSFVISAGTPSADGGDDGDSEDEVGETGTETETESETESESETTETGSTDESSGEDTTDASSESTDTGLPELPCAAKFDLIQPNPAVVGQPLTAQFTDDVGHVHIGMSATQLEGVGSPSAGNESITSDGPNGPFHWTYTITGHGEGIVELTFTANMQQNVLGNCRVHVVQ</sequence>
<dbReference type="AlphaFoldDB" id="A6G070"/>
<dbReference type="EMBL" id="ABCS01000008">
    <property type="protein sequence ID" value="EDM80767.1"/>
    <property type="molecule type" value="Genomic_DNA"/>
</dbReference>
<keyword evidence="3" id="KW-1185">Reference proteome</keyword>
<evidence type="ECO:0000256" key="1">
    <source>
        <dbReference type="SAM" id="MobiDB-lite"/>
    </source>
</evidence>
<evidence type="ECO:0000313" key="3">
    <source>
        <dbReference type="Proteomes" id="UP000005801"/>
    </source>
</evidence>
<accession>A6G070</accession>
<organism evidence="2 3">
    <name type="scientific">Plesiocystis pacifica SIR-1</name>
    <dbReference type="NCBI Taxonomy" id="391625"/>
    <lineage>
        <taxon>Bacteria</taxon>
        <taxon>Pseudomonadati</taxon>
        <taxon>Myxococcota</taxon>
        <taxon>Polyangia</taxon>
        <taxon>Nannocystales</taxon>
        <taxon>Nannocystaceae</taxon>
        <taxon>Plesiocystis</taxon>
    </lineage>
</organism>
<reference evidence="2 3" key="1">
    <citation type="submission" date="2007-06" db="EMBL/GenBank/DDBJ databases">
        <authorList>
            <person name="Shimkets L."/>
            <person name="Ferriera S."/>
            <person name="Johnson J."/>
            <person name="Kravitz S."/>
            <person name="Beeson K."/>
            <person name="Sutton G."/>
            <person name="Rogers Y.-H."/>
            <person name="Friedman R."/>
            <person name="Frazier M."/>
            <person name="Venter J.C."/>
        </authorList>
    </citation>
    <scope>NUCLEOTIDE SEQUENCE [LARGE SCALE GENOMIC DNA]</scope>
    <source>
        <strain evidence="2 3">SIR-1</strain>
    </source>
</reference>
<protein>
    <submittedName>
        <fullName evidence="2">Uncharacterized protein</fullName>
    </submittedName>
</protein>
<dbReference type="Proteomes" id="UP000005801">
    <property type="component" value="Unassembled WGS sequence"/>
</dbReference>
<evidence type="ECO:0000313" key="2">
    <source>
        <dbReference type="EMBL" id="EDM80767.1"/>
    </source>
</evidence>
<feature type="region of interest" description="Disordered" evidence="1">
    <location>
        <begin position="26"/>
        <end position="94"/>
    </location>
</feature>
<gene>
    <name evidence="2" type="ORF">PPSIR1_12828</name>
</gene>
<feature type="compositionally biased region" description="Low complexity" evidence="1">
    <location>
        <begin position="82"/>
        <end position="91"/>
    </location>
</feature>
<name>A6G070_9BACT</name>
<feature type="compositionally biased region" description="Acidic residues" evidence="1">
    <location>
        <begin position="37"/>
        <end position="66"/>
    </location>
</feature>
<proteinExistence type="predicted"/>
<comment type="caution">
    <text evidence="2">The sequence shown here is derived from an EMBL/GenBank/DDBJ whole genome shotgun (WGS) entry which is preliminary data.</text>
</comment>